<dbReference type="PANTHER" id="PTHR43179:SF7">
    <property type="entry name" value="RHAMNOSYLTRANSFERASE WBBL"/>
    <property type="match status" value="1"/>
</dbReference>
<dbReference type="CDD" id="cd03801">
    <property type="entry name" value="GT4_PimA-like"/>
    <property type="match status" value="1"/>
</dbReference>
<dbReference type="PANTHER" id="PTHR43179">
    <property type="entry name" value="RHAMNOSYLTRANSFERASE WBBL"/>
    <property type="match status" value="1"/>
</dbReference>
<dbReference type="OrthoDB" id="9816564at2"/>
<proteinExistence type="predicted"/>
<gene>
    <name evidence="3" type="ORF">CUJ89_04485</name>
</gene>
<dbReference type="Gene3D" id="3.40.50.150">
    <property type="entry name" value="Vaccinia Virus protein VP39"/>
    <property type="match status" value="1"/>
</dbReference>
<protein>
    <recommendedName>
        <fullName evidence="2">Glycosyltransferase 2-like domain-containing protein</fullName>
    </recommendedName>
</protein>
<dbReference type="Gene3D" id="3.90.550.10">
    <property type="entry name" value="Spore Coat Polysaccharide Biosynthesis Protein SpsA, Chain A"/>
    <property type="match status" value="1"/>
</dbReference>
<dbReference type="Gene3D" id="3.40.50.2000">
    <property type="entry name" value="Glycogen Phosphorylase B"/>
    <property type="match status" value="1"/>
</dbReference>
<feature type="coiled-coil region" evidence="1">
    <location>
        <begin position="374"/>
        <end position="425"/>
    </location>
</feature>
<feature type="domain" description="Glycosyltransferase 2-like" evidence="2">
    <location>
        <begin position="538"/>
        <end position="653"/>
    </location>
</feature>
<dbReference type="EMBL" id="CP024902">
    <property type="protein sequence ID" value="AXF19841.1"/>
    <property type="molecule type" value="Genomic_DNA"/>
</dbReference>
<dbReference type="InterPro" id="IPR001173">
    <property type="entry name" value="Glyco_trans_2-like"/>
</dbReference>
<dbReference type="Proteomes" id="UP000253104">
    <property type="component" value="Chromosome mHSR5_A"/>
</dbReference>
<dbReference type="Pfam" id="PF13692">
    <property type="entry name" value="Glyco_trans_1_4"/>
    <property type="match status" value="1"/>
</dbReference>
<sequence>MRTITDETSSRYKCACCVAKVASRGLTEHGQETRCSGLRCVRVNTGSIAGGGGTVVRLRRNQVENTTGQYSFPEIIEALGVDGELFWEPRRLVSPGAWAGHIATAFWLVKAIQPRVLVELGTHSGNSYSAFCQAVSQYGLSTRCFAVDTWQGDEHAGQYDERVFESISKFNDLHYAGFSKLLRMTFDEARAYFPSHPQGEIDLLHIDGLHTYEAVKHDFDTWIDALSDRAVVLFHDINVRERGFGVWQLWQELSAKYPSFEFDNSEGLGVLCTGSESAPLIAKLTALGADPTAASTIRAMFAARGEAFRRHVQVVDLDRHANNLSGEIVRLSHEAQAAKAGFDERVGALTSDLAQERAVRQTLESGAADAAAAQEVLRQRIVALEVDLARARDEQSSRAASKAECARLSSEVERLEAKLALQHSEHEGQLHSLMESELRERDQIVQSFRSSTSWRVTAPMRAVITRLRGSGVVNPLALSSTGVSGTDGSSTGAQGISDAGLGTDAKAAMRAGFKVRFDAFLTSSGMLRFKQHAEPDVSILLIFYNSVELSYACLASIAEVLSDSEIRAEVIILDNASTDATSRLLDRIEGATIIRSKENLHFLKGTNRAAKEARGKYLLFLNNDALLMSGSLEAAVSLCEAEGDVGAVGGRIILPDGLLQEAGSVVWRNGACTGYGRGAAPEGAEYMFRRDVDYCSGAFLLTPRQLFEGLNAFDERYAPAYYEETDYCLRLWESGHRVVFDPDIVIMHYEFGSASTSAQALQLQQRNHGIFRERHANWLREQHEVAPDKILWARAARSNRKRLLFIEDRVPHESLGAGYPRALELLCSLEKAGADITLFPMFRHDESWPAIRRTVPASVEVMRDHSARDLPRFLKERAGYYDAIVVCRPHNMEAFLGATNRGKSPWVSNTPIIYDAESLFSSRVLLERKLSGETASPDEARKLIADEIALTRPAKAIISVSEAEKRQFESHGVGPVYVLGHAAEPTPTPRAFRQRADFLFVGGIHDDKSPNADSLRWFVTQIWPRVIEKLGADLKLHIVGYNRAASVFALKDRSVHLVGRVDELEPWYDAARVVIAPTRIAAGIPLKAHSAASHGVPMVATRLIAEQLGWESGVHLLAEDDADAFADACVRLYNDEVLWNAMRTNALARVAVDCSTQRFDQTVSDLFAQIFGGDNPSHNLSTQK</sequence>
<dbReference type="SUPFAM" id="SSF53756">
    <property type="entry name" value="UDP-Glycosyltransferase/glycogen phosphorylase"/>
    <property type="match status" value="1"/>
</dbReference>
<evidence type="ECO:0000313" key="3">
    <source>
        <dbReference type="EMBL" id="AXF19841.1"/>
    </source>
</evidence>
<evidence type="ECO:0000313" key="4">
    <source>
        <dbReference type="Proteomes" id="UP000253104"/>
    </source>
</evidence>
<dbReference type="Pfam" id="PF13578">
    <property type="entry name" value="Methyltransf_24"/>
    <property type="match status" value="1"/>
</dbReference>
<name>A0A2Z5MRK5_BURPY</name>
<dbReference type="SUPFAM" id="SSF53335">
    <property type="entry name" value="S-adenosyl-L-methionine-dependent methyltransferases"/>
    <property type="match status" value="1"/>
</dbReference>
<dbReference type="Pfam" id="PF00535">
    <property type="entry name" value="Glycos_transf_2"/>
    <property type="match status" value="1"/>
</dbReference>
<dbReference type="InterPro" id="IPR029044">
    <property type="entry name" value="Nucleotide-diphossugar_trans"/>
</dbReference>
<dbReference type="InterPro" id="IPR029063">
    <property type="entry name" value="SAM-dependent_MTases_sf"/>
</dbReference>
<keyword evidence="1" id="KW-0175">Coiled coil</keyword>
<evidence type="ECO:0000256" key="1">
    <source>
        <dbReference type="SAM" id="Coils"/>
    </source>
</evidence>
<dbReference type="SUPFAM" id="SSF53448">
    <property type="entry name" value="Nucleotide-diphospho-sugar transferases"/>
    <property type="match status" value="1"/>
</dbReference>
<organism evidence="3 4">
    <name type="scientific">Burkholderia pyrrocinia</name>
    <name type="common">Pseudomonas pyrrocinia</name>
    <dbReference type="NCBI Taxonomy" id="60550"/>
    <lineage>
        <taxon>Bacteria</taxon>
        <taxon>Pseudomonadati</taxon>
        <taxon>Pseudomonadota</taxon>
        <taxon>Betaproteobacteria</taxon>
        <taxon>Burkholderiales</taxon>
        <taxon>Burkholderiaceae</taxon>
        <taxon>Burkholderia</taxon>
        <taxon>Burkholderia cepacia complex</taxon>
    </lineage>
</organism>
<evidence type="ECO:0000259" key="2">
    <source>
        <dbReference type="Pfam" id="PF00535"/>
    </source>
</evidence>
<reference evidence="3 4" key="1">
    <citation type="journal article" date="2018" name="ISME J.">
        <title>Involvement of Burkholderiaceae and sulfurous volatiles in disease-suppressive soils.</title>
        <authorList>
            <person name="Carrion V.J."/>
            <person name="Cordovez V."/>
            <person name="Tyc O."/>
            <person name="Etalo D.W."/>
            <person name="de Bruijn I."/>
            <person name="de Jager V.C."/>
            <person name="Medema M.H."/>
            <person name="Eberl L."/>
            <person name="Raaijmakers J.M."/>
        </authorList>
    </citation>
    <scope>NUCLEOTIDE SEQUENCE [LARGE SCALE GENOMIC DNA]</scope>
    <source>
        <strain evidence="4">mHSR5</strain>
    </source>
</reference>
<accession>A0A2Z5MRK5</accession>
<dbReference type="AlphaFoldDB" id="A0A2Z5MRK5"/>
<dbReference type="CDD" id="cd04186">
    <property type="entry name" value="GT_2_like_c"/>
    <property type="match status" value="1"/>
</dbReference>